<dbReference type="InterPro" id="IPR012910">
    <property type="entry name" value="Plug_dom"/>
</dbReference>
<evidence type="ECO:0000256" key="10">
    <source>
        <dbReference type="PROSITE-ProRule" id="PRU01360"/>
    </source>
</evidence>
<keyword evidence="9 10" id="KW-0998">Cell outer membrane</keyword>
<dbReference type="InterPro" id="IPR000531">
    <property type="entry name" value="Beta-barrel_TonB"/>
</dbReference>
<keyword evidence="6 11" id="KW-0798">TonB box</keyword>
<evidence type="ECO:0000256" key="7">
    <source>
        <dbReference type="ARBA" id="ARBA00023136"/>
    </source>
</evidence>
<evidence type="ECO:0000256" key="1">
    <source>
        <dbReference type="ARBA" id="ARBA00004571"/>
    </source>
</evidence>
<dbReference type="InterPro" id="IPR036942">
    <property type="entry name" value="Beta-barrel_TonB_sf"/>
</dbReference>
<protein>
    <submittedName>
        <fullName evidence="15">TonB-dependent receptor</fullName>
    </submittedName>
</protein>
<dbReference type="Pfam" id="PF00593">
    <property type="entry name" value="TonB_dep_Rec_b-barrel"/>
    <property type="match status" value="1"/>
</dbReference>
<evidence type="ECO:0000256" key="8">
    <source>
        <dbReference type="ARBA" id="ARBA00023170"/>
    </source>
</evidence>
<feature type="domain" description="TonB-dependent receptor-like beta-barrel" evidence="13">
    <location>
        <begin position="281"/>
        <end position="711"/>
    </location>
</feature>
<dbReference type="Pfam" id="PF07715">
    <property type="entry name" value="Plug"/>
    <property type="match status" value="1"/>
</dbReference>
<dbReference type="Gene3D" id="2.170.130.10">
    <property type="entry name" value="TonB-dependent receptor, plug domain"/>
    <property type="match status" value="1"/>
</dbReference>
<dbReference type="InterPro" id="IPR010917">
    <property type="entry name" value="TonB_rcpt_CS"/>
</dbReference>
<evidence type="ECO:0000256" key="12">
    <source>
        <dbReference type="SAM" id="SignalP"/>
    </source>
</evidence>
<dbReference type="RefSeq" id="WP_254165105.1">
    <property type="nucleotide sequence ID" value="NZ_JAHESF010000016.1"/>
</dbReference>
<reference evidence="15 16" key="1">
    <citation type="submission" date="2021-05" db="EMBL/GenBank/DDBJ databases">
        <title>A Polyphasic approach of four new species of the genus Ohtaekwangia: Ohtaekwangia histidinii sp. nov., Ohtaekwangia cretensis sp. nov., Ohtaekwangia indiensis sp. nov., Ohtaekwangia reichenbachii sp. nov. from diverse environment.</title>
        <authorList>
            <person name="Octaviana S."/>
        </authorList>
    </citation>
    <scope>NUCLEOTIDE SEQUENCE [LARGE SCALE GENOMIC DNA]</scope>
    <source>
        <strain evidence="15 16">PWU4</strain>
    </source>
</reference>
<keyword evidence="2 10" id="KW-0813">Transport</keyword>
<evidence type="ECO:0000256" key="6">
    <source>
        <dbReference type="ARBA" id="ARBA00023077"/>
    </source>
</evidence>
<dbReference type="GO" id="GO:0015344">
    <property type="term" value="F:siderophore uptake transmembrane transporter activity"/>
    <property type="evidence" value="ECO:0007669"/>
    <property type="project" value="TreeGrafter"/>
</dbReference>
<evidence type="ECO:0000313" key="16">
    <source>
        <dbReference type="Proteomes" id="UP001319200"/>
    </source>
</evidence>
<feature type="domain" description="TonB-dependent receptor plug" evidence="14">
    <location>
        <begin position="45"/>
        <end position="151"/>
    </location>
</feature>
<feature type="chain" id="PRO_5043031676" evidence="12">
    <location>
        <begin position="22"/>
        <end position="738"/>
    </location>
</feature>
<comment type="caution">
    <text evidence="15">The sequence shown here is derived from an EMBL/GenBank/DDBJ whole genome shotgun (WGS) entry which is preliminary data.</text>
</comment>
<dbReference type="PANTHER" id="PTHR30069">
    <property type="entry name" value="TONB-DEPENDENT OUTER MEMBRANE RECEPTOR"/>
    <property type="match status" value="1"/>
</dbReference>
<dbReference type="EMBL" id="JAHESF010000016">
    <property type="protein sequence ID" value="MBT1698618.1"/>
    <property type="molecule type" value="Genomic_DNA"/>
</dbReference>
<dbReference type="PANTHER" id="PTHR30069:SF29">
    <property type="entry name" value="HEMOGLOBIN AND HEMOGLOBIN-HAPTOGLOBIN-BINDING PROTEIN 1-RELATED"/>
    <property type="match status" value="1"/>
</dbReference>
<evidence type="ECO:0000256" key="11">
    <source>
        <dbReference type="RuleBase" id="RU003357"/>
    </source>
</evidence>
<evidence type="ECO:0000256" key="2">
    <source>
        <dbReference type="ARBA" id="ARBA00022448"/>
    </source>
</evidence>
<keyword evidence="7 10" id="KW-0472">Membrane</keyword>
<keyword evidence="8 15" id="KW-0675">Receptor</keyword>
<dbReference type="GO" id="GO:0044718">
    <property type="term" value="P:siderophore transmembrane transport"/>
    <property type="evidence" value="ECO:0007669"/>
    <property type="project" value="TreeGrafter"/>
</dbReference>
<evidence type="ECO:0000256" key="4">
    <source>
        <dbReference type="ARBA" id="ARBA00022692"/>
    </source>
</evidence>
<dbReference type="PROSITE" id="PS52016">
    <property type="entry name" value="TONB_DEPENDENT_REC_3"/>
    <property type="match status" value="1"/>
</dbReference>
<dbReference type="Proteomes" id="UP001319200">
    <property type="component" value="Unassembled WGS sequence"/>
</dbReference>
<accession>A0AAP2GP22</accession>
<evidence type="ECO:0000313" key="15">
    <source>
        <dbReference type="EMBL" id="MBT1698618.1"/>
    </source>
</evidence>
<keyword evidence="16" id="KW-1185">Reference proteome</keyword>
<dbReference type="InterPro" id="IPR037066">
    <property type="entry name" value="Plug_dom_sf"/>
</dbReference>
<evidence type="ECO:0000256" key="3">
    <source>
        <dbReference type="ARBA" id="ARBA00022452"/>
    </source>
</evidence>
<dbReference type="SUPFAM" id="SSF56935">
    <property type="entry name" value="Porins"/>
    <property type="match status" value="1"/>
</dbReference>
<evidence type="ECO:0000259" key="13">
    <source>
        <dbReference type="Pfam" id="PF00593"/>
    </source>
</evidence>
<dbReference type="Gene3D" id="2.40.170.20">
    <property type="entry name" value="TonB-dependent receptor, beta-barrel domain"/>
    <property type="match status" value="1"/>
</dbReference>
<proteinExistence type="inferred from homology"/>
<comment type="similarity">
    <text evidence="10 11">Belongs to the TonB-dependent receptor family.</text>
</comment>
<evidence type="ECO:0000256" key="5">
    <source>
        <dbReference type="ARBA" id="ARBA00022729"/>
    </source>
</evidence>
<dbReference type="GO" id="GO:0009279">
    <property type="term" value="C:cell outer membrane"/>
    <property type="evidence" value="ECO:0007669"/>
    <property type="project" value="UniProtKB-SubCell"/>
</dbReference>
<evidence type="ECO:0000256" key="9">
    <source>
        <dbReference type="ARBA" id="ARBA00023237"/>
    </source>
</evidence>
<dbReference type="AlphaFoldDB" id="A0AAP2GP22"/>
<dbReference type="PROSITE" id="PS01156">
    <property type="entry name" value="TONB_DEPENDENT_REC_2"/>
    <property type="match status" value="1"/>
</dbReference>
<feature type="signal peptide" evidence="12">
    <location>
        <begin position="1"/>
        <end position="21"/>
    </location>
</feature>
<keyword evidence="5 12" id="KW-0732">Signal</keyword>
<dbReference type="CDD" id="cd01347">
    <property type="entry name" value="ligand_gated_channel"/>
    <property type="match status" value="1"/>
</dbReference>
<evidence type="ECO:0000259" key="14">
    <source>
        <dbReference type="Pfam" id="PF07715"/>
    </source>
</evidence>
<dbReference type="InterPro" id="IPR039426">
    <property type="entry name" value="TonB-dep_rcpt-like"/>
</dbReference>
<name>A0AAP2GP22_9BACT</name>
<sequence>MKSIYLVCLACLGSWSLAAQTADPDSTVTLDELVISANKIPQQRSKIAQQVQLITRDQITTLNAQTAADLIANSGVAAMQKSQQGGGSPQLRGFEASRVVLVIDGVRMNNLIYRAGHLQNIITLDNNSLERAEVLLGPSSTVYGSDALGGVIHFRTRGPELADPDHPGLKVKGAAFYRYGTVNDEQTGHLDVSIGGKRFGSFTSFTSSDFGDLKMGEKKNSALGEEFGVRRFYVQRSADNSEDVLVQNTNPYVQKFSGYSQYDIVQKFLFKPSERFSHVLNFQFSNSSNVPRYDRLTDPEGTGLRNAEWYYGPQKRLMAAYQLGVKDLGALAESLQATLSYQDVEESRHDRRFNRPNRRNQIEKVDVISLTVDLQKTIGGSNLRYGFDGQLNKVNSTAYNQNVITGERSPVATRYPDGKNTMNYFALYLTHTLDINEQLTLNDGVRLGIAALHARFEDKTFFPFPFDEVEQKNTYASGNLGLIYRPRNDWKLSIMTSTGYRVPNIDDLAKVFETSAGQSLIVPNPDVKPEKTLNFDLSVTRFFADKVRWENTVFYTSFFDAIVMDAFTFNGQATVDYNGQQTPVMANQNKRRAFVTGVSSVLHADLSPRFTADASYNYTKGRITSVDGDIPLDHIPPAFGRVSVQYRHQQWMANAFVNFSAWKRMGDYLLNSEDNEAYATTRGMPSWYTVNLRAAYEFNRFVALQAGVDNLLDLQYRTFSSGINAPGRNVFATLRVTF</sequence>
<comment type="subcellular location">
    <subcellularLocation>
        <location evidence="1 10">Cell outer membrane</location>
        <topology evidence="1 10">Multi-pass membrane protein</topology>
    </subcellularLocation>
</comment>
<keyword evidence="3 10" id="KW-1134">Transmembrane beta strand</keyword>
<keyword evidence="4 10" id="KW-0812">Transmembrane</keyword>
<gene>
    <name evidence="15" type="ORF">KK083_17125</name>
</gene>
<organism evidence="15 16">
    <name type="scientific">Chryseosolibacter histidini</name>
    <dbReference type="NCBI Taxonomy" id="2782349"/>
    <lineage>
        <taxon>Bacteria</taxon>
        <taxon>Pseudomonadati</taxon>
        <taxon>Bacteroidota</taxon>
        <taxon>Cytophagia</taxon>
        <taxon>Cytophagales</taxon>
        <taxon>Chryseotaleaceae</taxon>
        <taxon>Chryseosolibacter</taxon>
    </lineage>
</organism>